<evidence type="ECO:0000256" key="11">
    <source>
        <dbReference type="ARBA" id="ARBA00023303"/>
    </source>
</evidence>
<proteinExistence type="predicted"/>
<accession>B8KS86</accession>
<feature type="transmembrane region" description="Helical" evidence="12">
    <location>
        <begin position="84"/>
        <end position="108"/>
    </location>
</feature>
<dbReference type="Gene3D" id="1.10.287.70">
    <property type="match status" value="1"/>
</dbReference>
<evidence type="ECO:0000256" key="6">
    <source>
        <dbReference type="ARBA" id="ARBA00022882"/>
    </source>
</evidence>
<keyword evidence="2" id="KW-0813">Transport</keyword>
<dbReference type="GO" id="GO:0001508">
    <property type="term" value="P:action potential"/>
    <property type="evidence" value="ECO:0007669"/>
    <property type="project" value="TreeGrafter"/>
</dbReference>
<reference evidence="15" key="1">
    <citation type="journal article" date="2013" name="BMC Microbiol.">
        <title>Taxonomy and evolution of bacteriochlorophyll a-containing members of the OM60/NOR5 clade of marine gammaproteobacteria: description of Luminiphilus syltensis gen. nov., sp. nov., reclassification of Haliea rubra as Pseudohaliea rubra gen. nov., comb. nov., and emendation of Chromatocurvus halotolerans.</title>
        <authorList>
            <person name="Spring S."/>
            <person name="Riedel T."/>
            <person name="Sproer C."/>
            <person name="Yan S."/>
            <person name="Harder J."/>
            <person name="Fuchs B.M."/>
        </authorList>
    </citation>
    <scope>NUCLEOTIDE SEQUENCE [LARGE SCALE GENOMIC DNA]</scope>
    <source>
        <strain evidence="15">NOR51-B</strain>
    </source>
</reference>
<evidence type="ECO:0000256" key="12">
    <source>
        <dbReference type="SAM" id="Phobius"/>
    </source>
</evidence>
<feature type="transmembrane region" description="Helical" evidence="12">
    <location>
        <begin position="180"/>
        <end position="200"/>
    </location>
</feature>
<dbReference type="eggNOG" id="COG2126">
    <property type="taxonomic scope" value="Bacteria"/>
</dbReference>
<dbReference type="SUPFAM" id="SSF81324">
    <property type="entry name" value="Voltage-gated potassium channels"/>
    <property type="match status" value="1"/>
</dbReference>
<dbReference type="InterPro" id="IPR027359">
    <property type="entry name" value="Volt_channel_dom_sf"/>
</dbReference>
<dbReference type="PRINTS" id="PR00169">
    <property type="entry name" value="KCHANNEL"/>
</dbReference>
<evidence type="ECO:0000313" key="15">
    <source>
        <dbReference type="Proteomes" id="UP000004699"/>
    </source>
</evidence>
<evidence type="ECO:0000256" key="9">
    <source>
        <dbReference type="ARBA" id="ARBA00023065"/>
    </source>
</evidence>
<dbReference type="PANTHER" id="PTHR11537:SF254">
    <property type="entry name" value="POTASSIUM VOLTAGE-GATED CHANNEL PROTEIN SHAB"/>
    <property type="match status" value="1"/>
</dbReference>
<feature type="transmembrane region" description="Helical" evidence="12">
    <location>
        <begin position="212"/>
        <end position="232"/>
    </location>
</feature>
<keyword evidence="7" id="KW-0630">Potassium</keyword>
<dbReference type="Proteomes" id="UP000004699">
    <property type="component" value="Unassembled WGS sequence"/>
</dbReference>
<keyword evidence="3" id="KW-0633">Potassium transport</keyword>
<comment type="subcellular location">
    <subcellularLocation>
        <location evidence="1">Membrane</location>
        <topology evidence="1">Multi-pass membrane protein</topology>
    </subcellularLocation>
</comment>
<evidence type="ECO:0000256" key="4">
    <source>
        <dbReference type="ARBA" id="ARBA00022692"/>
    </source>
</evidence>
<dbReference type="HOGENOM" id="CLU_011722_1_3_6"/>
<dbReference type="OrthoDB" id="9799090at2"/>
<feature type="transmembrane region" description="Helical" evidence="12">
    <location>
        <begin position="152"/>
        <end position="173"/>
    </location>
</feature>
<keyword evidence="9" id="KW-0406">Ion transport</keyword>
<dbReference type="Pfam" id="PF00520">
    <property type="entry name" value="Ion_trans"/>
    <property type="match status" value="1"/>
</dbReference>
<dbReference type="GO" id="GO:0008076">
    <property type="term" value="C:voltage-gated potassium channel complex"/>
    <property type="evidence" value="ECO:0007669"/>
    <property type="project" value="InterPro"/>
</dbReference>
<keyword evidence="11 14" id="KW-0407">Ion channel</keyword>
<dbReference type="AlphaFoldDB" id="B8KS86"/>
<evidence type="ECO:0000259" key="13">
    <source>
        <dbReference type="Pfam" id="PF00520"/>
    </source>
</evidence>
<keyword evidence="4 12" id="KW-0812">Transmembrane</keyword>
<sequence length="289" mass="32430">MTDEHATIRRRTEIIIFGTETGPGRTFDVLLILAILMSVGAVMLDSMASIHQVHGTLLRNLELIFTLLFTVEYVVRIWCVQNRLSYIFSFWGVIDFLSLLPTYLAILIPETAPLLIIRLLRVMRTFRVLRLFELMNEFNDLVGVLRSTSRSILVFFSLVFVIIVVFASALYVVEGPEHGFTSIPLSIYWAVVTITTVGYGDITPQTPLGKTFASMGMLIGYSILAVPTAIVTTKLWERMNRRNSQFLQWNCPVCAKTGHALDACFCKHCGAELDVPAEIRSANGSEESK</sequence>
<feature type="transmembrane region" description="Helical" evidence="12">
    <location>
        <begin position="60"/>
        <end position="78"/>
    </location>
</feature>
<keyword evidence="5" id="KW-0631">Potassium channel</keyword>
<dbReference type="STRING" id="565045.NOR51B_1822"/>
<name>B8KS86_9GAMM</name>
<keyword evidence="8 12" id="KW-1133">Transmembrane helix</keyword>
<dbReference type="GO" id="GO:0005249">
    <property type="term" value="F:voltage-gated potassium channel activity"/>
    <property type="evidence" value="ECO:0007669"/>
    <property type="project" value="InterPro"/>
</dbReference>
<dbReference type="InterPro" id="IPR005821">
    <property type="entry name" value="Ion_trans_dom"/>
</dbReference>
<dbReference type="EMBL" id="DS999411">
    <property type="protein sequence ID" value="EED35875.1"/>
    <property type="molecule type" value="Genomic_DNA"/>
</dbReference>
<dbReference type="PANTHER" id="PTHR11537">
    <property type="entry name" value="VOLTAGE-GATED POTASSIUM CHANNEL"/>
    <property type="match status" value="1"/>
</dbReference>
<protein>
    <submittedName>
        <fullName evidence="14">Potassium channel protein</fullName>
    </submittedName>
</protein>
<dbReference type="Gene3D" id="1.20.120.350">
    <property type="entry name" value="Voltage-gated potassium channels. Chain C"/>
    <property type="match status" value="1"/>
</dbReference>
<evidence type="ECO:0000256" key="8">
    <source>
        <dbReference type="ARBA" id="ARBA00022989"/>
    </source>
</evidence>
<keyword evidence="15" id="KW-1185">Reference proteome</keyword>
<evidence type="ECO:0000256" key="7">
    <source>
        <dbReference type="ARBA" id="ARBA00022958"/>
    </source>
</evidence>
<feature type="domain" description="Ion transport" evidence="13">
    <location>
        <begin position="25"/>
        <end position="238"/>
    </location>
</feature>
<organism evidence="14 15">
    <name type="scientific">Luminiphilus syltensis NOR5-1B</name>
    <dbReference type="NCBI Taxonomy" id="565045"/>
    <lineage>
        <taxon>Bacteria</taxon>
        <taxon>Pseudomonadati</taxon>
        <taxon>Pseudomonadota</taxon>
        <taxon>Gammaproteobacteria</taxon>
        <taxon>Cellvibrionales</taxon>
        <taxon>Halieaceae</taxon>
        <taxon>Luminiphilus</taxon>
    </lineage>
</organism>
<keyword evidence="6" id="KW-0851">Voltage-gated channel</keyword>
<evidence type="ECO:0000313" key="14">
    <source>
        <dbReference type="EMBL" id="EED35875.1"/>
    </source>
</evidence>
<keyword evidence="10 12" id="KW-0472">Membrane</keyword>
<gene>
    <name evidence="14" type="ORF">NOR51B_1822</name>
</gene>
<dbReference type="InterPro" id="IPR028325">
    <property type="entry name" value="VG_K_chnl"/>
</dbReference>
<feature type="transmembrane region" description="Helical" evidence="12">
    <location>
        <begin position="29"/>
        <end position="48"/>
    </location>
</feature>
<dbReference type="RefSeq" id="WP_009020621.1">
    <property type="nucleotide sequence ID" value="NZ_DS999411.1"/>
</dbReference>
<evidence type="ECO:0000256" key="2">
    <source>
        <dbReference type="ARBA" id="ARBA00022448"/>
    </source>
</evidence>
<evidence type="ECO:0000256" key="3">
    <source>
        <dbReference type="ARBA" id="ARBA00022538"/>
    </source>
</evidence>
<evidence type="ECO:0000256" key="10">
    <source>
        <dbReference type="ARBA" id="ARBA00023136"/>
    </source>
</evidence>
<evidence type="ECO:0000256" key="5">
    <source>
        <dbReference type="ARBA" id="ARBA00022826"/>
    </source>
</evidence>
<evidence type="ECO:0000256" key="1">
    <source>
        <dbReference type="ARBA" id="ARBA00004141"/>
    </source>
</evidence>